<dbReference type="OrthoDB" id="5181251at2"/>
<sequence>MEAPVARSYTRARRHPWVLGKLGEIRLWLGPYSRPQLVVAGVGLLVLGKTISWWWPVFGPLPIVGLGVAVWAARCARIGGRVPEAAVWGWLLLAAQPRGGRIGGRPAKDRASTTLHGGFFLTETALANGPAADTAPVAGGSATRRAAPARRGSAPSARPARRRPQSSRPGPTTRPPSGAPSGPTVATRPSAAEAVPSRPRSSLDLLMEQSGARTTTTKA</sequence>
<evidence type="ECO:0000256" key="1">
    <source>
        <dbReference type="SAM" id="MobiDB-lite"/>
    </source>
</evidence>
<name>A0A2X0I8I8_9ACTN</name>
<protein>
    <submittedName>
        <fullName evidence="3">Uncharacterized protein</fullName>
    </submittedName>
</protein>
<dbReference type="AlphaFoldDB" id="A0A2X0I8I8"/>
<gene>
    <name evidence="3" type="ORF">DN069_33855</name>
</gene>
<keyword evidence="2" id="KW-1133">Transmembrane helix</keyword>
<dbReference type="Proteomes" id="UP000248889">
    <property type="component" value="Unassembled WGS sequence"/>
</dbReference>
<evidence type="ECO:0000256" key="2">
    <source>
        <dbReference type="SAM" id="Phobius"/>
    </source>
</evidence>
<feature type="compositionally biased region" description="Low complexity" evidence="1">
    <location>
        <begin position="138"/>
        <end position="158"/>
    </location>
</feature>
<evidence type="ECO:0000313" key="3">
    <source>
        <dbReference type="EMBL" id="RAG81242.1"/>
    </source>
</evidence>
<feature type="transmembrane region" description="Helical" evidence="2">
    <location>
        <begin position="53"/>
        <end position="73"/>
    </location>
</feature>
<feature type="region of interest" description="Disordered" evidence="1">
    <location>
        <begin position="130"/>
        <end position="219"/>
    </location>
</feature>
<evidence type="ECO:0000313" key="4">
    <source>
        <dbReference type="Proteomes" id="UP000248889"/>
    </source>
</evidence>
<keyword evidence="4" id="KW-1185">Reference proteome</keyword>
<dbReference type="EMBL" id="QKYN01000171">
    <property type="protein sequence ID" value="RAG81242.1"/>
    <property type="molecule type" value="Genomic_DNA"/>
</dbReference>
<keyword evidence="2" id="KW-0472">Membrane</keyword>
<organism evidence="3 4">
    <name type="scientific">Streptacidiphilus pinicola</name>
    <dbReference type="NCBI Taxonomy" id="2219663"/>
    <lineage>
        <taxon>Bacteria</taxon>
        <taxon>Bacillati</taxon>
        <taxon>Actinomycetota</taxon>
        <taxon>Actinomycetes</taxon>
        <taxon>Kitasatosporales</taxon>
        <taxon>Streptomycetaceae</taxon>
        <taxon>Streptacidiphilus</taxon>
    </lineage>
</organism>
<keyword evidence="2" id="KW-0812">Transmembrane</keyword>
<proteinExistence type="predicted"/>
<comment type="caution">
    <text evidence="3">The sequence shown here is derived from an EMBL/GenBank/DDBJ whole genome shotgun (WGS) entry which is preliminary data.</text>
</comment>
<reference evidence="3 4" key="1">
    <citation type="submission" date="2018-06" db="EMBL/GenBank/DDBJ databases">
        <title>Streptacidiphilus pinicola sp. nov., isolated from pine grove soil.</title>
        <authorList>
            <person name="Roh S.G."/>
            <person name="Park S."/>
            <person name="Kim M.-K."/>
            <person name="Yun B.-R."/>
            <person name="Park J."/>
            <person name="Kim M.J."/>
            <person name="Kim Y.S."/>
            <person name="Kim S.B."/>
        </authorList>
    </citation>
    <scope>NUCLEOTIDE SEQUENCE [LARGE SCALE GENOMIC DNA]</scope>
    <source>
        <strain evidence="3 4">MMS16-CNU450</strain>
    </source>
</reference>
<accession>A0A2X0I8I8</accession>